<dbReference type="Proteomes" id="UP001199054">
    <property type="component" value="Unassembled WGS sequence"/>
</dbReference>
<sequence>MTGEIPTADALTAAGWRPGRDAAQDALHAILRTVTVGRWEVFPAAERALREFHGLRVPAVGDGLDVAATGCLVDPQEARYAGPPLRQLGHSLGTRLFPFGRTDSDAPMAVDEDGRLFTLGVGGGWLLGDSAHDGLLALAVGRRPVRLRSRERYWPLSGMPADLAAGVRAALVAVYVLHHTGVYSARALRLQVTTLRGVGVLALDRTFPLLPGPLEASAEPLTRSMEEALAAAGLRAQNCELALAVPAPSGTPGPLAELDCTVTVGGPAGGPTLSLSAGMSASYGRASRVLAACEAAFAAWATPH</sequence>
<organism evidence="1 2">
    <name type="scientific">Streptomyces antimicrobicus</name>
    <dbReference type="NCBI Taxonomy" id="2883108"/>
    <lineage>
        <taxon>Bacteria</taxon>
        <taxon>Bacillati</taxon>
        <taxon>Actinomycetota</taxon>
        <taxon>Actinomycetes</taxon>
        <taxon>Kitasatosporales</taxon>
        <taxon>Streptomycetaceae</taxon>
        <taxon>Streptomyces</taxon>
    </lineage>
</organism>
<gene>
    <name evidence="1" type="ORF">LG632_09770</name>
</gene>
<evidence type="ECO:0000313" key="2">
    <source>
        <dbReference type="Proteomes" id="UP001199054"/>
    </source>
</evidence>
<dbReference type="InterPro" id="IPR025850">
    <property type="entry name" value="SUKH-3"/>
</dbReference>
<accession>A0ABS8B4Y3</accession>
<dbReference type="Pfam" id="PF14433">
    <property type="entry name" value="SUKH-3"/>
    <property type="match status" value="1"/>
</dbReference>
<name>A0ABS8B4Y3_9ACTN</name>
<dbReference type="RefSeq" id="WP_226726509.1">
    <property type="nucleotide sequence ID" value="NZ_JAJAUY010000026.1"/>
</dbReference>
<comment type="caution">
    <text evidence="1">The sequence shown here is derived from an EMBL/GenBank/DDBJ whole genome shotgun (WGS) entry which is preliminary data.</text>
</comment>
<evidence type="ECO:0000313" key="1">
    <source>
        <dbReference type="EMBL" id="MCB5179670.1"/>
    </source>
</evidence>
<reference evidence="1 2" key="1">
    <citation type="submission" date="2021-10" db="EMBL/GenBank/DDBJ databases">
        <title>Streptomyces sp. strain SMC 277, a novel streptomycete isolated from soil.</title>
        <authorList>
            <person name="Chanama M."/>
        </authorList>
    </citation>
    <scope>NUCLEOTIDE SEQUENCE [LARGE SCALE GENOMIC DNA]</scope>
    <source>
        <strain evidence="1 2">SMC 277</strain>
    </source>
</reference>
<protein>
    <submittedName>
        <fullName evidence="1">SUKH-3 domain-containing protein</fullName>
    </submittedName>
</protein>
<dbReference type="EMBL" id="JAJAUY010000026">
    <property type="protein sequence ID" value="MCB5179670.1"/>
    <property type="molecule type" value="Genomic_DNA"/>
</dbReference>
<proteinExistence type="predicted"/>
<keyword evidence="2" id="KW-1185">Reference proteome</keyword>